<dbReference type="GeneID" id="87814167"/>
<dbReference type="InterPro" id="IPR049943">
    <property type="entry name" value="Ser_HO-MeTrfase-like"/>
</dbReference>
<reference evidence="14" key="2">
    <citation type="submission" date="2023-05" db="EMBL/GenBank/DDBJ databases">
        <authorList>
            <consortium name="Lawrence Berkeley National Laboratory"/>
            <person name="Steindorff A."/>
            <person name="Hensen N."/>
            <person name="Bonometti L."/>
            <person name="Westerberg I."/>
            <person name="Brannstrom I.O."/>
            <person name="Guillou S."/>
            <person name="Cros-Aarteil S."/>
            <person name="Calhoun S."/>
            <person name="Haridas S."/>
            <person name="Kuo A."/>
            <person name="Mondo S."/>
            <person name="Pangilinan J."/>
            <person name="Riley R."/>
            <person name="Labutti K."/>
            <person name="Andreopoulos B."/>
            <person name="Lipzen A."/>
            <person name="Chen C."/>
            <person name="Yanf M."/>
            <person name="Daum C."/>
            <person name="Ng V."/>
            <person name="Clum A."/>
            <person name="Ohm R."/>
            <person name="Martin F."/>
            <person name="Silar P."/>
            <person name="Natvig D."/>
            <person name="Lalanne C."/>
            <person name="Gautier V."/>
            <person name="Ament-Velasquez S.L."/>
            <person name="Kruys A."/>
            <person name="Hutchinson M.I."/>
            <person name="Powell A.J."/>
            <person name="Barry K."/>
            <person name="Miller A.N."/>
            <person name="Grigoriev I.V."/>
            <person name="Debuchy R."/>
            <person name="Gladieux P."/>
            <person name="Thoren M.H."/>
            <person name="Johannesson H."/>
        </authorList>
    </citation>
    <scope>NUCLEOTIDE SEQUENCE</scope>
    <source>
        <strain evidence="14">CBS 141.50</strain>
    </source>
</reference>
<comment type="caution">
    <text evidence="14">The sequence shown here is derived from an EMBL/GenBank/DDBJ whole genome shotgun (WGS) entry which is preliminary data.</text>
</comment>
<evidence type="ECO:0000256" key="3">
    <source>
        <dbReference type="ARBA" id="ARBA00002224"/>
    </source>
</evidence>
<keyword evidence="8 12" id="KW-0808">Transferase</keyword>
<dbReference type="EMBL" id="MU853594">
    <property type="protein sequence ID" value="KAK4142691.1"/>
    <property type="molecule type" value="Genomic_DNA"/>
</dbReference>
<comment type="catalytic activity">
    <reaction evidence="1 12">
        <text>(6R)-5,10-methylene-5,6,7,8-tetrahydrofolate + glycine + H2O = (6S)-5,6,7,8-tetrahydrofolate + L-serine</text>
        <dbReference type="Rhea" id="RHEA:15481"/>
        <dbReference type="ChEBI" id="CHEBI:15377"/>
        <dbReference type="ChEBI" id="CHEBI:15636"/>
        <dbReference type="ChEBI" id="CHEBI:33384"/>
        <dbReference type="ChEBI" id="CHEBI:57305"/>
        <dbReference type="ChEBI" id="CHEBI:57453"/>
        <dbReference type="EC" id="2.1.2.1"/>
    </reaction>
</comment>
<dbReference type="EC" id="2.1.2.1" evidence="12"/>
<dbReference type="InterPro" id="IPR015422">
    <property type="entry name" value="PyrdxlP-dep_Trfase_small"/>
</dbReference>
<evidence type="ECO:0000259" key="13">
    <source>
        <dbReference type="Pfam" id="PF00464"/>
    </source>
</evidence>
<dbReference type="InterPro" id="IPR001085">
    <property type="entry name" value="Ser_HO-MeTrfase"/>
</dbReference>
<evidence type="ECO:0000256" key="10">
    <source>
        <dbReference type="ARBA" id="ARBA00022946"/>
    </source>
</evidence>
<keyword evidence="11" id="KW-0496">Mitochondrion</keyword>
<dbReference type="GO" id="GO:0035999">
    <property type="term" value="P:tetrahydrofolate interconversion"/>
    <property type="evidence" value="ECO:0007669"/>
    <property type="project" value="InterPro"/>
</dbReference>
<dbReference type="PROSITE" id="PS00096">
    <property type="entry name" value="SHMT"/>
    <property type="match status" value="1"/>
</dbReference>
<dbReference type="InterPro" id="IPR019798">
    <property type="entry name" value="Ser_HO-MeTrfase_PLP_BS"/>
</dbReference>
<evidence type="ECO:0000256" key="8">
    <source>
        <dbReference type="ARBA" id="ARBA00022679"/>
    </source>
</evidence>
<keyword evidence="9 12" id="KW-0663">Pyridoxal phosphate</keyword>
<comment type="subcellular location">
    <subcellularLocation>
        <location evidence="4">Mitochondrion</location>
    </subcellularLocation>
</comment>
<name>A0AAN6V1I1_9PEZI</name>
<protein>
    <recommendedName>
        <fullName evidence="12">Serine hydroxymethyltransferase</fullName>
        <ecNumber evidence="12">2.1.2.1</ecNumber>
    </recommendedName>
</protein>
<dbReference type="GO" id="GO:0019264">
    <property type="term" value="P:glycine biosynthetic process from serine"/>
    <property type="evidence" value="ECO:0007669"/>
    <property type="project" value="InterPro"/>
</dbReference>
<evidence type="ECO:0000256" key="7">
    <source>
        <dbReference type="ARBA" id="ARBA00022563"/>
    </source>
</evidence>
<proteinExistence type="inferred from homology"/>
<accession>A0AAN6V1I1</accession>
<dbReference type="Gene3D" id="3.40.640.10">
    <property type="entry name" value="Type I PLP-dependent aspartate aminotransferase-like (Major domain)"/>
    <property type="match status" value="1"/>
</dbReference>
<dbReference type="PANTHER" id="PTHR11680:SF57">
    <property type="entry name" value="SERINE HYDROXYMETHYLTRANSFERASE, MITOCHONDRIAL"/>
    <property type="match status" value="1"/>
</dbReference>
<comment type="similarity">
    <text evidence="6 12">Belongs to the SHMT family.</text>
</comment>
<dbReference type="Proteomes" id="UP001302676">
    <property type="component" value="Unassembled WGS sequence"/>
</dbReference>
<gene>
    <name evidence="14" type="ORF">C8A04DRAFT_13026</name>
</gene>
<dbReference type="FunFam" id="3.40.640.10:FF:000097">
    <property type="entry name" value="Serine hydroxymethyltransferase"/>
    <property type="match status" value="1"/>
</dbReference>
<dbReference type="Gene3D" id="3.90.1150.10">
    <property type="entry name" value="Aspartate Aminotransferase, domain 1"/>
    <property type="match status" value="1"/>
</dbReference>
<dbReference type="InterPro" id="IPR039429">
    <property type="entry name" value="SHMT-like_dom"/>
</dbReference>
<evidence type="ECO:0000256" key="12">
    <source>
        <dbReference type="RuleBase" id="RU000585"/>
    </source>
</evidence>
<dbReference type="RefSeq" id="XP_062636062.1">
    <property type="nucleotide sequence ID" value="XM_062777554.1"/>
</dbReference>
<dbReference type="AlphaFoldDB" id="A0AAN6V1I1"/>
<evidence type="ECO:0000256" key="9">
    <source>
        <dbReference type="ARBA" id="ARBA00022898"/>
    </source>
</evidence>
<evidence type="ECO:0000256" key="2">
    <source>
        <dbReference type="ARBA" id="ARBA00001933"/>
    </source>
</evidence>
<comment type="function">
    <text evidence="3 12">Interconversion of serine and glycine.</text>
</comment>
<dbReference type="InterPro" id="IPR015421">
    <property type="entry name" value="PyrdxlP-dep_Trfase_major"/>
</dbReference>
<dbReference type="CDD" id="cd00378">
    <property type="entry name" value="SHMT"/>
    <property type="match status" value="1"/>
</dbReference>
<keyword evidence="10" id="KW-0809">Transit peptide</keyword>
<evidence type="ECO:0000313" key="15">
    <source>
        <dbReference type="Proteomes" id="UP001302676"/>
    </source>
</evidence>
<feature type="domain" description="Serine hydroxymethyltransferase-like" evidence="13">
    <location>
        <begin position="78"/>
        <end position="483"/>
    </location>
</feature>
<dbReference type="HAMAP" id="MF_00051">
    <property type="entry name" value="SHMT"/>
    <property type="match status" value="1"/>
</dbReference>
<evidence type="ECO:0000256" key="4">
    <source>
        <dbReference type="ARBA" id="ARBA00004173"/>
    </source>
</evidence>
<dbReference type="SUPFAM" id="SSF53383">
    <property type="entry name" value="PLP-dependent transferases"/>
    <property type="match status" value="1"/>
</dbReference>
<dbReference type="InterPro" id="IPR015424">
    <property type="entry name" value="PyrdxlP-dep_Trfase"/>
</dbReference>
<dbReference type="NCBIfam" id="NF000586">
    <property type="entry name" value="PRK00011.1"/>
    <property type="match status" value="1"/>
</dbReference>
<sequence>MSAFGSVPSLRSTAARRVCASSCSTSAACLPRTTTIANRLPRSATAPKQWARGVATNRSVGTMALGNDTQQKLLASHLQQADPIMYDIIEKEKIRQKQFINLIPSENFTSQAVLDALGSPMQNKYSEGYPGARYYGGNEFIDASERLCQQRALETFGLEAKEWGVNVQALSGAPANLYVYSALLETHDRLMGLDLPHGGHLSHGYQTPTKKISFISKYFETLPYRLDESTGYIDYDKLEESATLYRPKIIVAGASAYSRLIDYARMREICNKVNAYLLVDMAHISGLVAAKVMPGPFAHADIVTTTSHKSLRGPRGALIFFRRGVRRTHPKTGAEELYNLENPINASVFPGHQGGPHNHTIAALSVALKQAQTPEFRTYQSQVLSNSQALARRLGEPKEKGGLGYRLVSGGTDNHLVLVDLKPQGVDGGRVERVLELVGVAANKNTVPGDRSALTPGGLRMGTPAMTTRGFSENDFERVADIVDRAVTIAARVDKAARKAAEEKGEAKTAGRLKTFLEYLGNGETDTEIVQLRSEVADWVGTYPLPWDTKA</sequence>
<comment type="pathway">
    <text evidence="5 12">One-carbon metabolism; tetrahydrofolate interconversion.</text>
</comment>
<comment type="cofactor">
    <cofactor evidence="2 12">
        <name>pyridoxal 5'-phosphate</name>
        <dbReference type="ChEBI" id="CHEBI:597326"/>
    </cofactor>
</comment>
<organism evidence="14 15">
    <name type="scientific">Dichotomopilus funicola</name>
    <dbReference type="NCBI Taxonomy" id="1934379"/>
    <lineage>
        <taxon>Eukaryota</taxon>
        <taxon>Fungi</taxon>
        <taxon>Dikarya</taxon>
        <taxon>Ascomycota</taxon>
        <taxon>Pezizomycotina</taxon>
        <taxon>Sordariomycetes</taxon>
        <taxon>Sordariomycetidae</taxon>
        <taxon>Sordariales</taxon>
        <taxon>Chaetomiaceae</taxon>
        <taxon>Dichotomopilus</taxon>
    </lineage>
</organism>
<dbReference type="GO" id="GO:0004372">
    <property type="term" value="F:glycine hydroxymethyltransferase activity"/>
    <property type="evidence" value="ECO:0007669"/>
    <property type="project" value="UniProtKB-EC"/>
</dbReference>
<evidence type="ECO:0000256" key="11">
    <source>
        <dbReference type="ARBA" id="ARBA00023128"/>
    </source>
</evidence>
<evidence type="ECO:0000256" key="6">
    <source>
        <dbReference type="ARBA" id="ARBA00006376"/>
    </source>
</evidence>
<dbReference type="PANTHER" id="PTHR11680">
    <property type="entry name" value="SERINE HYDROXYMETHYLTRANSFERASE"/>
    <property type="match status" value="1"/>
</dbReference>
<dbReference type="GO" id="GO:0005739">
    <property type="term" value="C:mitochondrion"/>
    <property type="evidence" value="ECO:0007669"/>
    <property type="project" value="UniProtKB-SubCell"/>
</dbReference>
<evidence type="ECO:0000313" key="14">
    <source>
        <dbReference type="EMBL" id="KAK4142691.1"/>
    </source>
</evidence>
<evidence type="ECO:0000256" key="1">
    <source>
        <dbReference type="ARBA" id="ARBA00001528"/>
    </source>
</evidence>
<dbReference type="Pfam" id="PF00464">
    <property type="entry name" value="SHMT"/>
    <property type="match status" value="1"/>
</dbReference>
<keyword evidence="15" id="KW-1185">Reference proteome</keyword>
<keyword evidence="7 12" id="KW-0554">One-carbon metabolism</keyword>
<dbReference type="GO" id="GO:0030170">
    <property type="term" value="F:pyridoxal phosphate binding"/>
    <property type="evidence" value="ECO:0007669"/>
    <property type="project" value="InterPro"/>
</dbReference>
<reference evidence="14" key="1">
    <citation type="journal article" date="2023" name="Mol. Phylogenet. Evol.">
        <title>Genome-scale phylogeny and comparative genomics of the fungal order Sordariales.</title>
        <authorList>
            <person name="Hensen N."/>
            <person name="Bonometti L."/>
            <person name="Westerberg I."/>
            <person name="Brannstrom I.O."/>
            <person name="Guillou S."/>
            <person name="Cros-Aarteil S."/>
            <person name="Calhoun S."/>
            <person name="Haridas S."/>
            <person name="Kuo A."/>
            <person name="Mondo S."/>
            <person name="Pangilinan J."/>
            <person name="Riley R."/>
            <person name="LaButti K."/>
            <person name="Andreopoulos B."/>
            <person name="Lipzen A."/>
            <person name="Chen C."/>
            <person name="Yan M."/>
            <person name="Daum C."/>
            <person name="Ng V."/>
            <person name="Clum A."/>
            <person name="Steindorff A."/>
            <person name="Ohm R.A."/>
            <person name="Martin F."/>
            <person name="Silar P."/>
            <person name="Natvig D.O."/>
            <person name="Lalanne C."/>
            <person name="Gautier V."/>
            <person name="Ament-Velasquez S.L."/>
            <person name="Kruys A."/>
            <person name="Hutchinson M.I."/>
            <person name="Powell A.J."/>
            <person name="Barry K."/>
            <person name="Miller A.N."/>
            <person name="Grigoriev I.V."/>
            <person name="Debuchy R."/>
            <person name="Gladieux P."/>
            <person name="Hiltunen Thoren M."/>
            <person name="Johannesson H."/>
        </authorList>
    </citation>
    <scope>NUCLEOTIDE SEQUENCE</scope>
    <source>
        <strain evidence="14">CBS 141.50</strain>
    </source>
</reference>
<evidence type="ECO:0000256" key="5">
    <source>
        <dbReference type="ARBA" id="ARBA00004777"/>
    </source>
</evidence>